<name>A0A9W5XZF5_9CLOT</name>
<organism evidence="1 2">
    <name type="scientific">Clostridium folliculivorans</name>
    <dbReference type="NCBI Taxonomy" id="2886038"/>
    <lineage>
        <taxon>Bacteria</taxon>
        <taxon>Bacillati</taxon>
        <taxon>Bacillota</taxon>
        <taxon>Clostridia</taxon>
        <taxon>Eubacteriales</taxon>
        <taxon>Clostridiaceae</taxon>
        <taxon>Clostridium</taxon>
    </lineage>
</organism>
<dbReference type="EMBL" id="BQXY01000001">
    <property type="protein sequence ID" value="GKU23818.1"/>
    <property type="molecule type" value="Genomic_DNA"/>
</dbReference>
<keyword evidence="2" id="KW-1185">Reference proteome</keyword>
<evidence type="ECO:0000313" key="1">
    <source>
        <dbReference type="EMBL" id="GKU23818.1"/>
    </source>
</evidence>
<evidence type="ECO:0000313" key="2">
    <source>
        <dbReference type="Proteomes" id="UP001057868"/>
    </source>
</evidence>
<comment type="caution">
    <text evidence="1">The sequence shown here is derived from an EMBL/GenBank/DDBJ whole genome shotgun (WGS) entry which is preliminary data.</text>
</comment>
<sequence length="88" mass="10365">MYTIPKSTAASVYNKVIDGRPILTNRVFIKPFFPSMDIQAYVLRRKFIHIGKINNSIKRFLLFKFIFEIKYAAGYPITRHNKVEIKAR</sequence>
<dbReference type="Proteomes" id="UP001057868">
    <property type="component" value="Unassembled WGS sequence"/>
</dbReference>
<gene>
    <name evidence="1" type="ORF">CFOLD11_06440</name>
</gene>
<protein>
    <submittedName>
        <fullName evidence="1">Uncharacterized protein</fullName>
    </submittedName>
</protein>
<reference evidence="1" key="1">
    <citation type="journal article" date="2023" name="Int. J. Syst. Evol. Microbiol.">
        <title>&lt;i&gt;Clostridium folliculivorans&lt;/i&gt; sp. nov., isolated from soil samples of an organic paddy in Japan.</title>
        <authorList>
            <person name="Tazawa J."/>
            <person name="Kobayashi H."/>
            <person name="Tanizawa Y."/>
            <person name="Uchino A."/>
            <person name="Tanaka F."/>
            <person name="Urashima Y."/>
            <person name="Miura S."/>
            <person name="Sakamoto M."/>
            <person name="Ohkuma M."/>
            <person name="Tohno M."/>
        </authorList>
    </citation>
    <scope>NUCLEOTIDE SEQUENCE</scope>
    <source>
        <strain evidence="1">D1-1</strain>
    </source>
</reference>
<accession>A0A9W5XZF5</accession>
<proteinExistence type="predicted"/>
<dbReference type="AlphaFoldDB" id="A0A9W5XZF5"/>